<gene>
    <name evidence="10" type="ORF">DWY69_01695</name>
    <name evidence="9" type="ORF">DXC51_11650</name>
</gene>
<feature type="transmembrane region" description="Helical" evidence="7">
    <location>
        <begin position="20"/>
        <end position="44"/>
    </location>
</feature>
<dbReference type="GO" id="GO:0005886">
    <property type="term" value="C:plasma membrane"/>
    <property type="evidence" value="ECO:0007669"/>
    <property type="project" value="UniProtKB-SubCell"/>
</dbReference>
<evidence type="ECO:0000256" key="6">
    <source>
        <dbReference type="ARBA" id="ARBA00023136"/>
    </source>
</evidence>
<dbReference type="AlphaFoldDB" id="A0A3E3J5Q7"/>
<proteinExistence type="inferred from homology"/>
<keyword evidence="2 7" id="KW-0813">Transport</keyword>
<comment type="subcellular location">
    <subcellularLocation>
        <location evidence="1 7">Cell membrane</location>
        <topology evidence="1 7">Multi-pass membrane protein</topology>
    </subcellularLocation>
</comment>
<dbReference type="Proteomes" id="UP000261166">
    <property type="component" value="Unassembled WGS sequence"/>
</dbReference>
<comment type="similarity">
    <text evidence="7">Belongs to the binding-protein-dependent transport system permease family.</text>
</comment>
<keyword evidence="11" id="KW-1185">Reference proteome</keyword>
<evidence type="ECO:0000313" key="9">
    <source>
        <dbReference type="EMBL" id="RGE60250.1"/>
    </source>
</evidence>
<evidence type="ECO:0000256" key="2">
    <source>
        <dbReference type="ARBA" id="ARBA00022448"/>
    </source>
</evidence>
<evidence type="ECO:0000313" key="10">
    <source>
        <dbReference type="EMBL" id="RGE74698.1"/>
    </source>
</evidence>
<name>A0A3E3J5Q7_9FIRM</name>
<evidence type="ECO:0000259" key="8">
    <source>
        <dbReference type="PROSITE" id="PS50928"/>
    </source>
</evidence>
<dbReference type="SUPFAM" id="SSF161098">
    <property type="entry name" value="MetI-like"/>
    <property type="match status" value="1"/>
</dbReference>
<evidence type="ECO:0000256" key="1">
    <source>
        <dbReference type="ARBA" id="ARBA00004651"/>
    </source>
</evidence>
<keyword evidence="3" id="KW-1003">Cell membrane</keyword>
<feature type="transmembrane region" description="Helical" evidence="7">
    <location>
        <begin position="189"/>
        <end position="211"/>
    </location>
</feature>
<feature type="domain" description="ABC transmembrane type-1" evidence="8">
    <location>
        <begin position="81"/>
        <end position="282"/>
    </location>
</feature>
<dbReference type="CDD" id="cd06261">
    <property type="entry name" value="TM_PBP2"/>
    <property type="match status" value="1"/>
</dbReference>
<dbReference type="PANTHER" id="PTHR43744">
    <property type="entry name" value="ABC TRANSPORTER PERMEASE PROTEIN MG189-RELATED-RELATED"/>
    <property type="match status" value="1"/>
</dbReference>
<keyword evidence="6 7" id="KW-0472">Membrane</keyword>
<sequence length="297" mass="33149">MNMKKNKVKKSAPVYIFQTFNYIFLAALVLLCLYPMWYCLMASISNPGAMMRHMGPLLLPKGFSLASYGKVFANPNIISGYKNTIFILVVGVILCLLMTSLGAYVLSRKDLLFRKPLMMIIMFTMFFTGGLIPTYLNLKELHLTNSLWGLIIPFLVNTFNLIILRTSFESIPDSLIEAAQIDGASHWKILISIVLPLSKATLAVMVLYYGVEKWNGWFWASALIRNRELLPLQVILREILLSSTQSMQTGAGAGDTEAIGATIRYATTIVATVPILCVYPFVQKHFTKGVMVGAVKE</sequence>
<dbReference type="GeneID" id="97987510"/>
<keyword evidence="4 7" id="KW-0812">Transmembrane</keyword>
<dbReference type="Proteomes" id="UP000260812">
    <property type="component" value="Unassembled WGS sequence"/>
</dbReference>
<evidence type="ECO:0000256" key="5">
    <source>
        <dbReference type="ARBA" id="ARBA00022989"/>
    </source>
</evidence>
<dbReference type="OrthoDB" id="157184at2"/>
<dbReference type="EMBL" id="QVLU01000001">
    <property type="protein sequence ID" value="RGE74698.1"/>
    <property type="molecule type" value="Genomic_DNA"/>
</dbReference>
<feature type="transmembrane region" description="Helical" evidence="7">
    <location>
        <begin position="117"/>
        <end position="136"/>
    </location>
</feature>
<feature type="transmembrane region" description="Helical" evidence="7">
    <location>
        <begin position="263"/>
        <end position="282"/>
    </location>
</feature>
<evidence type="ECO:0000313" key="12">
    <source>
        <dbReference type="Proteomes" id="UP000261166"/>
    </source>
</evidence>
<evidence type="ECO:0000256" key="7">
    <source>
        <dbReference type="RuleBase" id="RU363032"/>
    </source>
</evidence>
<dbReference type="Pfam" id="PF00528">
    <property type="entry name" value="BPD_transp_1"/>
    <property type="match status" value="1"/>
</dbReference>
<accession>A0A3E3J5Q7</accession>
<evidence type="ECO:0000256" key="4">
    <source>
        <dbReference type="ARBA" id="ARBA00022692"/>
    </source>
</evidence>
<evidence type="ECO:0000256" key="3">
    <source>
        <dbReference type="ARBA" id="ARBA00022475"/>
    </source>
</evidence>
<dbReference type="InterPro" id="IPR035906">
    <property type="entry name" value="MetI-like_sf"/>
</dbReference>
<dbReference type="RefSeq" id="WP_021637889.1">
    <property type="nucleotide sequence ID" value="NZ_JBKVAZ010000015.1"/>
</dbReference>
<feature type="transmembrane region" description="Helical" evidence="7">
    <location>
        <begin position="148"/>
        <end position="168"/>
    </location>
</feature>
<dbReference type="EMBL" id="QVLV01000007">
    <property type="protein sequence ID" value="RGE60250.1"/>
    <property type="molecule type" value="Genomic_DNA"/>
</dbReference>
<protein>
    <submittedName>
        <fullName evidence="10">Carbohydrate ABC transporter permease</fullName>
    </submittedName>
</protein>
<feature type="transmembrane region" description="Helical" evidence="7">
    <location>
        <begin position="85"/>
        <end position="105"/>
    </location>
</feature>
<reference evidence="10 12" key="1">
    <citation type="submission" date="2018-08" db="EMBL/GenBank/DDBJ databases">
        <title>A genome reference for cultivated species of the human gut microbiota.</title>
        <authorList>
            <person name="Zou Y."/>
            <person name="Xue W."/>
            <person name="Luo G."/>
        </authorList>
    </citation>
    <scope>NUCLEOTIDE SEQUENCE [LARGE SCALE GENOMIC DNA]</scope>
    <source>
        <strain evidence="10 12">AF26-4BH</strain>
        <strain evidence="9">TF05-5AC</strain>
    </source>
</reference>
<keyword evidence="5 7" id="KW-1133">Transmembrane helix</keyword>
<dbReference type="PROSITE" id="PS50928">
    <property type="entry name" value="ABC_TM1"/>
    <property type="match status" value="1"/>
</dbReference>
<comment type="caution">
    <text evidence="10">The sequence shown here is derived from an EMBL/GenBank/DDBJ whole genome shotgun (WGS) entry which is preliminary data.</text>
</comment>
<dbReference type="Gene3D" id="1.10.3720.10">
    <property type="entry name" value="MetI-like"/>
    <property type="match status" value="1"/>
</dbReference>
<dbReference type="PANTHER" id="PTHR43744:SF9">
    <property type="entry name" value="POLYGALACTURONAN_RHAMNOGALACTURONAN TRANSPORT SYSTEM PERMEASE PROTEIN YTCP"/>
    <property type="match status" value="1"/>
</dbReference>
<dbReference type="InterPro" id="IPR000515">
    <property type="entry name" value="MetI-like"/>
</dbReference>
<organism evidence="10 12">
    <name type="scientific">Eisenbergiella massiliensis</name>
    <dbReference type="NCBI Taxonomy" id="1720294"/>
    <lineage>
        <taxon>Bacteria</taxon>
        <taxon>Bacillati</taxon>
        <taxon>Bacillota</taxon>
        <taxon>Clostridia</taxon>
        <taxon>Lachnospirales</taxon>
        <taxon>Lachnospiraceae</taxon>
        <taxon>Eisenbergiella</taxon>
    </lineage>
</organism>
<evidence type="ECO:0000313" key="11">
    <source>
        <dbReference type="Proteomes" id="UP000260812"/>
    </source>
</evidence>
<dbReference type="GO" id="GO:0055085">
    <property type="term" value="P:transmembrane transport"/>
    <property type="evidence" value="ECO:0007669"/>
    <property type="project" value="InterPro"/>
</dbReference>